<evidence type="ECO:0000256" key="2">
    <source>
        <dbReference type="ARBA" id="ARBA00022692"/>
    </source>
</evidence>
<dbReference type="Proteomes" id="UP000501346">
    <property type="component" value="Chromosome ScIV"/>
</dbReference>
<dbReference type="AlphaFoldDB" id="A0A6C1DPG9"/>
<keyword evidence="7" id="KW-1185">Reference proteome</keyword>
<feature type="transmembrane region" description="Helical" evidence="5">
    <location>
        <begin position="274"/>
        <end position="295"/>
    </location>
</feature>
<feature type="transmembrane region" description="Helical" evidence="5">
    <location>
        <begin position="47"/>
        <end position="66"/>
    </location>
</feature>
<keyword evidence="2 5" id="KW-0812">Transmembrane</keyword>
<dbReference type="InterPro" id="IPR037185">
    <property type="entry name" value="EmrE-like"/>
</dbReference>
<dbReference type="SUPFAM" id="SSF103481">
    <property type="entry name" value="Multidrug resistance efflux transporter EmrE"/>
    <property type="match status" value="1"/>
</dbReference>
<proteinExistence type="predicted"/>
<reference evidence="6 7" key="1">
    <citation type="journal article" date="2019" name="BMC Genomics">
        <title>Chromosome level assembly and comparative genome analysis confirm lager-brewing yeasts originated from a single hybridization.</title>
        <authorList>
            <person name="Salazar A.N."/>
            <person name="Gorter de Vries A.R."/>
            <person name="van den Broek M."/>
            <person name="Brouwers N."/>
            <person name="de la Torre Cortes P."/>
            <person name="Kuijpers N.G.A."/>
            <person name="Daran J.G."/>
            <person name="Abeel T."/>
        </authorList>
    </citation>
    <scope>NUCLEOTIDE SEQUENCE [LARGE SCALE GENOMIC DNA]</scope>
    <source>
        <strain evidence="6 7">CBS 1483</strain>
    </source>
</reference>
<organism evidence="6 7">
    <name type="scientific">Saccharomyces pastorianus</name>
    <name type="common">Lager yeast</name>
    <name type="synonym">Saccharomyces cerevisiae x Saccharomyces eubayanus</name>
    <dbReference type="NCBI Taxonomy" id="27292"/>
    <lineage>
        <taxon>Eukaryota</taxon>
        <taxon>Fungi</taxon>
        <taxon>Dikarya</taxon>
        <taxon>Ascomycota</taxon>
        <taxon>Saccharomycotina</taxon>
        <taxon>Saccharomycetes</taxon>
        <taxon>Saccharomycetales</taxon>
        <taxon>Saccharomycetaceae</taxon>
        <taxon>Saccharomyces</taxon>
    </lineage>
</organism>
<keyword evidence="3 5" id="KW-1133">Transmembrane helix</keyword>
<name>A0A6C1DPG9_SACPS</name>
<accession>A0A6C1DPG9</accession>
<feature type="transmembrane region" description="Helical" evidence="5">
    <location>
        <begin position="145"/>
        <end position="163"/>
    </location>
</feature>
<evidence type="ECO:0000256" key="5">
    <source>
        <dbReference type="SAM" id="Phobius"/>
    </source>
</evidence>
<feature type="transmembrane region" description="Helical" evidence="5">
    <location>
        <begin position="120"/>
        <end position="139"/>
    </location>
</feature>
<dbReference type="SMR" id="A0A6C1DPG9"/>
<evidence type="ECO:0000256" key="4">
    <source>
        <dbReference type="ARBA" id="ARBA00023136"/>
    </source>
</evidence>
<feature type="transmembrane region" description="Helical" evidence="5">
    <location>
        <begin position="199"/>
        <end position="221"/>
    </location>
</feature>
<feature type="transmembrane region" description="Helical" evidence="5">
    <location>
        <begin position="12"/>
        <end position="35"/>
    </location>
</feature>
<dbReference type="GO" id="GO:0000329">
    <property type="term" value="C:fungal-type vacuole membrane"/>
    <property type="evidence" value="ECO:0007669"/>
    <property type="project" value="TreeGrafter"/>
</dbReference>
<evidence type="ECO:0000313" key="7">
    <source>
        <dbReference type="Proteomes" id="UP000501346"/>
    </source>
</evidence>
<feature type="transmembrane region" description="Helical" evidence="5">
    <location>
        <begin position="304"/>
        <end position="324"/>
    </location>
</feature>
<gene>
    <name evidence="6" type="primary">THI74_1</name>
    <name evidence="6" type="ORF">GRS66_001163</name>
</gene>
<dbReference type="PANTHER" id="PTHR23051:SF0">
    <property type="entry name" value="SOLUTE CARRIER FAMILY 35 MEMBER F5"/>
    <property type="match status" value="1"/>
</dbReference>
<feature type="transmembrane region" description="Helical" evidence="5">
    <location>
        <begin position="175"/>
        <end position="193"/>
    </location>
</feature>
<dbReference type="OrthoDB" id="1436450at2759"/>
<feature type="transmembrane region" description="Helical" evidence="5">
    <location>
        <begin position="241"/>
        <end position="262"/>
    </location>
</feature>
<protein>
    <submittedName>
        <fullName evidence="6">Thiamine-repressible mitochondrial transport protein thi74</fullName>
    </submittedName>
</protein>
<evidence type="ECO:0000313" key="6">
    <source>
        <dbReference type="EMBL" id="QID78932.1"/>
    </source>
</evidence>
<dbReference type="PROSITE" id="PS51257">
    <property type="entry name" value="PROKAR_LIPOPROTEIN"/>
    <property type="match status" value="1"/>
</dbReference>
<dbReference type="PANTHER" id="PTHR23051">
    <property type="entry name" value="SOLUTE CARRIER FAMILY 35, MEMBER F5"/>
    <property type="match status" value="1"/>
</dbReference>
<keyword evidence="4 5" id="KW-0472">Membrane</keyword>
<comment type="subcellular location">
    <subcellularLocation>
        <location evidence="1">Membrane</location>
        <topology evidence="1">Multi-pass membrane protein</topology>
    </subcellularLocation>
</comment>
<sequence>MNRVGIDVDHMIGVLLLAVVVVFWVGASCLTNELLETNAYNKPFFLTYLNISSFALYLTPDLWRIIQSRRKSLQERTERTLPIHTQESFSEFLPLLSSTPSTSSNLSSIADTKVKDTMRLSLLFCVLWFVANLAANAALSYTTVASSTILSSTSSFFTLFLATSLGIETFSTKKLLGLFVSLFGIILIVMQSSKQQDSVSASSFLVGNTLALLGSLGYSVYTTLLKYEISSKGLRLDIQMFLGYVGIFTFLLFWPILIILDITHMETFELPSNFHISFLVMLNCIIIFVSDYFWCKALILTSPLVVTVALTFTIPLAMFADFVWREAFFTPWYIIGVIFIFVSFFLVNHRGESAVEKDCAAVEKGPILDA</sequence>
<evidence type="ECO:0000256" key="1">
    <source>
        <dbReference type="ARBA" id="ARBA00004141"/>
    </source>
</evidence>
<feature type="transmembrane region" description="Helical" evidence="5">
    <location>
        <begin position="330"/>
        <end position="347"/>
    </location>
</feature>
<evidence type="ECO:0000256" key="3">
    <source>
        <dbReference type="ARBA" id="ARBA00022989"/>
    </source>
</evidence>
<dbReference type="EMBL" id="CP048985">
    <property type="protein sequence ID" value="QID78932.1"/>
    <property type="molecule type" value="Genomic_DNA"/>
</dbReference>